<reference evidence="3" key="1">
    <citation type="journal article" date="2019" name="Plant Biotechnol. J.">
        <title>Genome sequencing of the Australian wild diploid species Gossypium australe highlights disease resistance and delayed gland morphogenesis.</title>
        <authorList>
            <person name="Cai Y."/>
            <person name="Cai X."/>
            <person name="Wang Q."/>
            <person name="Wang P."/>
            <person name="Zhang Y."/>
            <person name="Cai C."/>
            <person name="Xu Y."/>
            <person name="Wang K."/>
            <person name="Zhou Z."/>
            <person name="Wang C."/>
            <person name="Geng S."/>
            <person name="Li B."/>
            <person name="Dong Q."/>
            <person name="Hou Y."/>
            <person name="Wang H."/>
            <person name="Ai P."/>
            <person name="Liu Z."/>
            <person name="Yi F."/>
            <person name="Sun M."/>
            <person name="An G."/>
            <person name="Cheng J."/>
            <person name="Zhang Y."/>
            <person name="Shi Q."/>
            <person name="Xie Y."/>
            <person name="Shi X."/>
            <person name="Chang Y."/>
            <person name="Huang F."/>
            <person name="Chen Y."/>
            <person name="Hong S."/>
            <person name="Mi L."/>
            <person name="Sun Q."/>
            <person name="Zhang L."/>
            <person name="Zhou B."/>
            <person name="Peng R."/>
            <person name="Zhang X."/>
            <person name="Liu F."/>
        </authorList>
    </citation>
    <scope>NUCLEOTIDE SEQUENCE [LARGE SCALE GENOMIC DNA]</scope>
    <source>
        <strain evidence="3">cv. PA1801</strain>
    </source>
</reference>
<comment type="caution">
    <text evidence="2">The sequence shown here is derived from an EMBL/GenBank/DDBJ whole genome shotgun (WGS) entry which is preliminary data.</text>
</comment>
<accession>A0A5B6WIY3</accession>
<dbReference type="EMBL" id="SMMG02000003">
    <property type="protein sequence ID" value="KAA3481055.1"/>
    <property type="molecule type" value="Genomic_DNA"/>
</dbReference>
<evidence type="ECO:0000313" key="2">
    <source>
        <dbReference type="EMBL" id="KAA3481055.1"/>
    </source>
</evidence>
<evidence type="ECO:0000259" key="1">
    <source>
        <dbReference type="Pfam" id="PF24626"/>
    </source>
</evidence>
<dbReference type="Pfam" id="PF24626">
    <property type="entry name" value="SH3_Tf2-1"/>
    <property type="match status" value="1"/>
</dbReference>
<protein>
    <submittedName>
        <fullName evidence="2">DNA/RNA polymerases superfamily protein</fullName>
    </submittedName>
</protein>
<gene>
    <name evidence="2" type="ORF">EPI10_021451</name>
</gene>
<sequence length="159" mass="18532">MASFKALYEIKCQTSLYWSELSESKLVGTDLIRETEDKVSTIWDCLKVASDHQKSYVYLKRKYIEFSVGDKVFLKVSPLKKVLRFGKKGKLCLRFIRPYEIIERIGPVAYRLALALELEKIHNIFHVPMLRQYKSNASHPDLSYSEEPIEILASEIKEL</sequence>
<dbReference type="AlphaFoldDB" id="A0A5B6WIY3"/>
<dbReference type="Proteomes" id="UP000325315">
    <property type="component" value="Unassembled WGS sequence"/>
</dbReference>
<proteinExistence type="predicted"/>
<dbReference type="PANTHER" id="PTHR46148">
    <property type="entry name" value="CHROMO DOMAIN-CONTAINING PROTEIN"/>
    <property type="match status" value="1"/>
</dbReference>
<dbReference type="PANTHER" id="PTHR46148:SF44">
    <property type="entry name" value="GAG-POL POLYPROTEIN"/>
    <property type="match status" value="1"/>
</dbReference>
<evidence type="ECO:0000313" key="3">
    <source>
        <dbReference type="Proteomes" id="UP000325315"/>
    </source>
</evidence>
<organism evidence="2 3">
    <name type="scientific">Gossypium australe</name>
    <dbReference type="NCBI Taxonomy" id="47621"/>
    <lineage>
        <taxon>Eukaryota</taxon>
        <taxon>Viridiplantae</taxon>
        <taxon>Streptophyta</taxon>
        <taxon>Embryophyta</taxon>
        <taxon>Tracheophyta</taxon>
        <taxon>Spermatophyta</taxon>
        <taxon>Magnoliopsida</taxon>
        <taxon>eudicotyledons</taxon>
        <taxon>Gunneridae</taxon>
        <taxon>Pentapetalae</taxon>
        <taxon>rosids</taxon>
        <taxon>malvids</taxon>
        <taxon>Malvales</taxon>
        <taxon>Malvaceae</taxon>
        <taxon>Malvoideae</taxon>
        <taxon>Gossypium</taxon>
    </lineage>
</organism>
<dbReference type="InterPro" id="IPR056924">
    <property type="entry name" value="SH3_Tf2-1"/>
</dbReference>
<feature type="domain" description="Tf2-1-like SH3-like" evidence="1">
    <location>
        <begin position="69"/>
        <end position="133"/>
    </location>
</feature>
<name>A0A5B6WIY3_9ROSI</name>
<dbReference type="OrthoDB" id="997247at2759"/>
<keyword evidence="3" id="KW-1185">Reference proteome</keyword>